<feature type="coiled-coil region" evidence="1">
    <location>
        <begin position="237"/>
        <end position="271"/>
    </location>
</feature>
<dbReference type="AlphaFoldDB" id="A0A0C1QLG5"/>
<dbReference type="OrthoDB" id="510660at2"/>
<evidence type="ECO:0000256" key="2">
    <source>
        <dbReference type="SAM" id="MobiDB-lite"/>
    </source>
</evidence>
<keyword evidence="1" id="KW-0175">Coiled coil</keyword>
<proteinExistence type="predicted"/>
<gene>
    <name evidence="3" type="ORF">DA73_0245410</name>
</gene>
<evidence type="ECO:0000256" key="1">
    <source>
        <dbReference type="SAM" id="Coils"/>
    </source>
</evidence>
<protein>
    <submittedName>
        <fullName evidence="3">Uncharacterized protein</fullName>
    </submittedName>
</protein>
<dbReference type="EMBL" id="JHEG02000068">
    <property type="protein sequence ID" value="KIE06334.1"/>
    <property type="molecule type" value="Genomic_DNA"/>
</dbReference>
<comment type="caution">
    <text evidence="3">The sequence shown here is derived from an EMBL/GenBank/DDBJ whole genome shotgun (WGS) entry which is preliminary data.</text>
</comment>
<feature type="region of interest" description="Disordered" evidence="2">
    <location>
        <begin position="1"/>
        <end position="52"/>
    </location>
</feature>
<reference evidence="3" key="1">
    <citation type="journal article" date="2015" name="Genome Announc.">
        <title>Draft Genome Sequence of Tolypothrix boutellei Strain VB521301.</title>
        <authorList>
            <person name="Chandrababunaidu M.M."/>
            <person name="Singh D."/>
            <person name="Sen D."/>
            <person name="Bhan S."/>
            <person name="Das S."/>
            <person name="Gupta A."/>
            <person name="Adhikary S.P."/>
            <person name="Tripathy S."/>
        </authorList>
    </citation>
    <scope>NUCLEOTIDE SEQUENCE</scope>
    <source>
        <strain evidence="3">VB521301</strain>
    </source>
</reference>
<name>A0A0C1QLG5_9CYAN</name>
<accession>A0A0C1QLG5</accession>
<organism evidence="3">
    <name type="scientific">Tolypothrix bouteillei VB521301</name>
    <dbReference type="NCBI Taxonomy" id="1479485"/>
    <lineage>
        <taxon>Bacteria</taxon>
        <taxon>Bacillati</taxon>
        <taxon>Cyanobacteriota</taxon>
        <taxon>Cyanophyceae</taxon>
        <taxon>Nostocales</taxon>
        <taxon>Tolypothrichaceae</taxon>
        <taxon>Tolypothrix</taxon>
    </lineage>
</organism>
<sequence>MALRKSKTGTVTGANLDKPNRGKKGGLTGSKRVTGESVDIPTETPTVLPTSDPEVAQADSNARANLAEKLQQAGQVVAPVVGAVGEVVKGVANKVTATVNGSIDFNPSSLSNGTVDTAAILSKADANIDESIPELESGEAIKRNIIIARQRNYVGVAINNTKLKQDLATLDLEQQKLIGLLIDGKTAGITNEKKAVQYQRAVVGRDTELSKLELDSELLTQQRIRTEGTQNQTELIREQEELKVEMLREQVEKQKYEIQNVQYEKEKIKQEAIAKFAAGF</sequence>
<evidence type="ECO:0000313" key="3">
    <source>
        <dbReference type="EMBL" id="KIE06334.1"/>
    </source>
</evidence>